<proteinExistence type="predicted"/>
<accession>A0AAV2DDD9</accession>
<sequence length="103" mass="11423">MTNRRHKKKQKEGKLINYLKHLVDISGAEDLMDISELVGRLVVEGGEQLVGGSAGGPAGHDAEREASLHFRQLGDLDGKVVVYREAEVLGDDEREKEVERVDE</sequence>
<dbReference type="AlphaFoldDB" id="A0AAV2DDD9"/>
<gene>
    <name evidence="1" type="ORF">LTRI10_LOCUS13895</name>
</gene>
<reference evidence="1 2" key="1">
    <citation type="submission" date="2024-04" db="EMBL/GenBank/DDBJ databases">
        <authorList>
            <person name="Fracassetti M."/>
        </authorList>
    </citation>
    <scope>NUCLEOTIDE SEQUENCE [LARGE SCALE GENOMIC DNA]</scope>
</reference>
<dbReference type="EMBL" id="OZ034815">
    <property type="protein sequence ID" value="CAL1371856.1"/>
    <property type="molecule type" value="Genomic_DNA"/>
</dbReference>
<evidence type="ECO:0000313" key="2">
    <source>
        <dbReference type="Proteomes" id="UP001497516"/>
    </source>
</evidence>
<evidence type="ECO:0000313" key="1">
    <source>
        <dbReference type="EMBL" id="CAL1371856.1"/>
    </source>
</evidence>
<protein>
    <submittedName>
        <fullName evidence="1">Uncharacterized protein</fullName>
    </submittedName>
</protein>
<organism evidence="1 2">
    <name type="scientific">Linum trigynum</name>
    <dbReference type="NCBI Taxonomy" id="586398"/>
    <lineage>
        <taxon>Eukaryota</taxon>
        <taxon>Viridiplantae</taxon>
        <taxon>Streptophyta</taxon>
        <taxon>Embryophyta</taxon>
        <taxon>Tracheophyta</taxon>
        <taxon>Spermatophyta</taxon>
        <taxon>Magnoliopsida</taxon>
        <taxon>eudicotyledons</taxon>
        <taxon>Gunneridae</taxon>
        <taxon>Pentapetalae</taxon>
        <taxon>rosids</taxon>
        <taxon>fabids</taxon>
        <taxon>Malpighiales</taxon>
        <taxon>Linaceae</taxon>
        <taxon>Linum</taxon>
    </lineage>
</organism>
<dbReference type="Proteomes" id="UP001497516">
    <property type="component" value="Chromosome 2"/>
</dbReference>
<name>A0AAV2DDD9_9ROSI</name>
<keyword evidence="2" id="KW-1185">Reference proteome</keyword>